<proteinExistence type="predicted"/>
<dbReference type="AlphaFoldDB" id="X6MBM5"/>
<keyword evidence="2" id="KW-1185">Reference proteome</keyword>
<evidence type="ECO:0000313" key="1">
    <source>
        <dbReference type="EMBL" id="ETO11279.1"/>
    </source>
</evidence>
<dbReference type="PANTHER" id="PTHR48007">
    <property type="entry name" value="LEUCINE-RICH REPEAT RECEPTOR-LIKE PROTEIN KINASE PXC1"/>
    <property type="match status" value="1"/>
</dbReference>
<protein>
    <submittedName>
        <fullName evidence="1">Kinase</fullName>
    </submittedName>
</protein>
<organism evidence="1 2">
    <name type="scientific">Reticulomyxa filosa</name>
    <dbReference type="NCBI Taxonomy" id="46433"/>
    <lineage>
        <taxon>Eukaryota</taxon>
        <taxon>Sar</taxon>
        <taxon>Rhizaria</taxon>
        <taxon>Retaria</taxon>
        <taxon>Foraminifera</taxon>
        <taxon>Monothalamids</taxon>
        <taxon>Reticulomyxidae</taxon>
        <taxon>Reticulomyxa</taxon>
    </lineage>
</organism>
<dbReference type="Gene3D" id="3.80.10.10">
    <property type="entry name" value="Ribonuclease Inhibitor"/>
    <property type="match status" value="1"/>
</dbReference>
<dbReference type="EMBL" id="ASPP01022595">
    <property type="protein sequence ID" value="ETO11279.1"/>
    <property type="molecule type" value="Genomic_DNA"/>
</dbReference>
<accession>X6MBM5</accession>
<dbReference type="SUPFAM" id="SSF52058">
    <property type="entry name" value="L domain-like"/>
    <property type="match status" value="1"/>
</dbReference>
<dbReference type="InterPro" id="IPR046959">
    <property type="entry name" value="PRK1-6/SRF4-like"/>
</dbReference>
<dbReference type="PANTHER" id="PTHR48007:SF39">
    <property type="entry name" value="PROTEIN KINASE DOMAIN-CONTAINING PROTEIN"/>
    <property type="match status" value="1"/>
</dbReference>
<dbReference type="Proteomes" id="UP000023152">
    <property type="component" value="Unassembled WGS sequence"/>
</dbReference>
<dbReference type="OMA" id="HLHLWYV"/>
<dbReference type="Pfam" id="PF00560">
    <property type="entry name" value="LRR_1"/>
    <property type="match status" value="1"/>
</dbReference>
<keyword evidence="1" id="KW-0418">Kinase</keyword>
<gene>
    <name evidence="1" type="ORF">RFI_26100</name>
</gene>
<name>X6MBM5_RETFI</name>
<keyword evidence="1" id="KW-0808">Transferase</keyword>
<evidence type="ECO:0000313" key="2">
    <source>
        <dbReference type="Proteomes" id="UP000023152"/>
    </source>
</evidence>
<dbReference type="InterPro" id="IPR001611">
    <property type="entry name" value="Leu-rich_rpt"/>
</dbReference>
<comment type="caution">
    <text evidence="1">The sequence shown here is derived from an EMBL/GenBank/DDBJ whole genome shotgun (WGS) entry which is preliminary data.</text>
</comment>
<dbReference type="InterPro" id="IPR032675">
    <property type="entry name" value="LRR_dom_sf"/>
</dbReference>
<reference evidence="1 2" key="1">
    <citation type="journal article" date="2013" name="Curr. Biol.">
        <title>The Genome of the Foraminiferan Reticulomyxa filosa.</title>
        <authorList>
            <person name="Glockner G."/>
            <person name="Hulsmann N."/>
            <person name="Schleicher M."/>
            <person name="Noegel A.A."/>
            <person name="Eichinger L."/>
            <person name="Gallinger C."/>
            <person name="Pawlowski J."/>
            <person name="Sierra R."/>
            <person name="Euteneuer U."/>
            <person name="Pillet L."/>
            <person name="Moustafa A."/>
            <person name="Platzer M."/>
            <person name="Groth M."/>
            <person name="Szafranski K."/>
            <person name="Schliwa M."/>
        </authorList>
    </citation>
    <scope>NUCLEOTIDE SEQUENCE [LARGE SCALE GENOMIC DNA]</scope>
</reference>
<dbReference type="OrthoDB" id="418615at2759"/>
<dbReference type="GO" id="GO:0016301">
    <property type="term" value="F:kinase activity"/>
    <property type="evidence" value="ECO:0007669"/>
    <property type="project" value="UniProtKB-KW"/>
</dbReference>
<sequence>MNQLTALQLNDNEFSGTLPSLSKATELNILFMENNRLDGTLPPFTNQSKLVFLSLDNNQFSGSLPVFTFTDPHASANTTSPLQIITLHNNDFVHLHLHLWYVFS</sequence>